<feature type="transmembrane region" description="Helical" evidence="1">
    <location>
        <begin position="76"/>
        <end position="96"/>
    </location>
</feature>
<dbReference type="Proteomes" id="UP001596114">
    <property type="component" value="Unassembled WGS sequence"/>
</dbReference>
<keyword evidence="1" id="KW-0472">Membrane</keyword>
<comment type="caution">
    <text evidence="2">The sequence shown here is derived from an EMBL/GenBank/DDBJ whole genome shotgun (WGS) entry which is preliminary data.</text>
</comment>
<proteinExistence type="predicted"/>
<dbReference type="RefSeq" id="WP_377321681.1">
    <property type="nucleotide sequence ID" value="NZ_JBHSNF010000003.1"/>
</dbReference>
<evidence type="ECO:0000313" key="2">
    <source>
        <dbReference type="EMBL" id="MFC5527241.1"/>
    </source>
</evidence>
<accession>A0ABW0QQM9</accession>
<keyword evidence="1" id="KW-1133">Transmembrane helix</keyword>
<reference evidence="3" key="1">
    <citation type="journal article" date="2019" name="Int. J. Syst. Evol. Microbiol.">
        <title>The Global Catalogue of Microorganisms (GCM) 10K type strain sequencing project: providing services to taxonomists for standard genome sequencing and annotation.</title>
        <authorList>
            <consortium name="The Broad Institute Genomics Platform"/>
            <consortium name="The Broad Institute Genome Sequencing Center for Infectious Disease"/>
            <person name="Wu L."/>
            <person name="Ma J."/>
        </authorList>
    </citation>
    <scope>NUCLEOTIDE SEQUENCE [LARGE SCALE GENOMIC DNA]</scope>
    <source>
        <strain evidence="3">CGMCC 1.16619</strain>
    </source>
</reference>
<evidence type="ECO:0000313" key="3">
    <source>
        <dbReference type="Proteomes" id="UP001596114"/>
    </source>
</evidence>
<dbReference type="EMBL" id="JBHSNF010000003">
    <property type="protein sequence ID" value="MFC5527241.1"/>
    <property type="molecule type" value="Genomic_DNA"/>
</dbReference>
<organism evidence="2 3">
    <name type="scientific">Rhodanobacter ginsengisoli</name>
    <dbReference type="NCBI Taxonomy" id="418646"/>
    <lineage>
        <taxon>Bacteria</taxon>
        <taxon>Pseudomonadati</taxon>
        <taxon>Pseudomonadota</taxon>
        <taxon>Gammaproteobacteria</taxon>
        <taxon>Lysobacterales</taxon>
        <taxon>Rhodanobacteraceae</taxon>
        <taxon>Rhodanobacter</taxon>
    </lineage>
</organism>
<protein>
    <recommendedName>
        <fullName evidence="4">Transmembrane protein</fullName>
    </recommendedName>
</protein>
<evidence type="ECO:0008006" key="4">
    <source>
        <dbReference type="Google" id="ProtNLM"/>
    </source>
</evidence>
<keyword evidence="3" id="KW-1185">Reference proteome</keyword>
<keyword evidence="1" id="KW-0812">Transmembrane</keyword>
<sequence>MKWLLAFVAGFVSTLAFHQGLLELLHLAGAFPHPAWNMTPVPPLGVPAVLSLAFWGGLWGIVLWALIRNQHGGKRWLWGAVWGALLPSIVALFVVFPMKGMPVAGGFDPKLILGALLLNGVWGLGVVGLMKLYRQG</sequence>
<evidence type="ECO:0000256" key="1">
    <source>
        <dbReference type="SAM" id="Phobius"/>
    </source>
</evidence>
<feature type="transmembrane region" description="Helical" evidence="1">
    <location>
        <begin position="111"/>
        <end position="133"/>
    </location>
</feature>
<name>A0ABW0QQM9_9GAMM</name>
<gene>
    <name evidence="2" type="ORF">ACFPPA_15985</name>
</gene>
<feature type="transmembrane region" description="Helical" evidence="1">
    <location>
        <begin position="46"/>
        <end position="67"/>
    </location>
</feature>